<reference evidence="2" key="1">
    <citation type="submission" date="2021-02" db="EMBL/GenBank/DDBJ databases">
        <authorList>
            <person name="Nowell W R."/>
        </authorList>
    </citation>
    <scope>NUCLEOTIDE SEQUENCE</scope>
</reference>
<gene>
    <name evidence="2" type="ORF">KXQ929_LOCUS46638</name>
</gene>
<evidence type="ECO:0000259" key="1">
    <source>
        <dbReference type="Pfam" id="PF20700"/>
    </source>
</evidence>
<proteinExistence type="predicted"/>
<protein>
    <recommendedName>
        <fullName evidence="1">Mutator-like transposase domain-containing protein</fullName>
    </recommendedName>
</protein>
<organism evidence="2 3">
    <name type="scientific">Adineta steineri</name>
    <dbReference type="NCBI Taxonomy" id="433720"/>
    <lineage>
        <taxon>Eukaryota</taxon>
        <taxon>Metazoa</taxon>
        <taxon>Spiralia</taxon>
        <taxon>Gnathifera</taxon>
        <taxon>Rotifera</taxon>
        <taxon>Eurotatoria</taxon>
        <taxon>Bdelloidea</taxon>
        <taxon>Adinetida</taxon>
        <taxon>Adinetidae</taxon>
        <taxon>Adineta</taxon>
    </lineage>
</organism>
<comment type="caution">
    <text evidence="2">The sequence shown here is derived from an EMBL/GenBank/DDBJ whole genome shotgun (WGS) entry which is preliminary data.</text>
</comment>
<accession>A0A820J9G8</accession>
<dbReference type="Proteomes" id="UP000663868">
    <property type="component" value="Unassembled WGS sequence"/>
</dbReference>
<name>A0A820J9G8_9BILA</name>
<dbReference type="EMBL" id="CAJOBB010015822">
    <property type="protein sequence ID" value="CAF4321238.1"/>
    <property type="molecule type" value="Genomic_DNA"/>
</dbReference>
<sequence length="66" mass="7747">RLINFQRSLSKGLRYKWLICDGDSSTYDKVKNLYVEQETSDEDLTVDNDLIVLKVDCINHVKKKEL</sequence>
<dbReference type="Pfam" id="PF20700">
    <property type="entry name" value="Mutator"/>
    <property type="match status" value="1"/>
</dbReference>
<evidence type="ECO:0000313" key="3">
    <source>
        <dbReference type="Proteomes" id="UP000663868"/>
    </source>
</evidence>
<dbReference type="InterPro" id="IPR049012">
    <property type="entry name" value="Mutator_transp_dom"/>
</dbReference>
<feature type="non-terminal residue" evidence="2">
    <location>
        <position position="1"/>
    </location>
</feature>
<dbReference type="AlphaFoldDB" id="A0A820J9G8"/>
<evidence type="ECO:0000313" key="2">
    <source>
        <dbReference type="EMBL" id="CAF4321238.1"/>
    </source>
</evidence>
<feature type="domain" description="Mutator-like transposase" evidence="1">
    <location>
        <begin position="4"/>
        <end position="64"/>
    </location>
</feature>